<dbReference type="EMBL" id="MLAK01001369">
    <property type="protein sequence ID" value="OHS93898.1"/>
    <property type="molecule type" value="Genomic_DNA"/>
</dbReference>
<dbReference type="GO" id="GO:0070449">
    <property type="term" value="C:elongin complex"/>
    <property type="evidence" value="ECO:0007669"/>
    <property type="project" value="InterPro"/>
</dbReference>
<name>A0A1J4J3G7_9EUKA</name>
<feature type="compositionally biased region" description="Low complexity" evidence="1">
    <location>
        <begin position="148"/>
        <end position="158"/>
    </location>
</feature>
<gene>
    <name evidence="2" type="ORF">TRFO_39958</name>
</gene>
<sequence>MRTTRLKTLKEICLEKIQRYDPAYVSFVGIPPHLINQILKNVNSPQSLARIQDQEANKDSVEFAEAIDERWHEFVLSKFWVGKKTEPELPKNCTWRMFYDDLERQQKEILENQRLKNEMQKKKEKKSKIFDPKTAEKVFKANPNTRPSKSYYSGRSSSVGHKPNVGSLGNDLLKKLSKYHH</sequence>
<reference evidence="2" key="1">
    <citation type="submission" date="2016-10" db="EMBL/GenBank/DDBJ databases">
        <authorList>
            <person name="Benchimol M."/>
            <person name="Almeida L.G."/>
            <person name="Vasconcelos A.T."/>
            <person name="Perreira-Neves A."/>
            <person name="Rosa I.A."/>
            <person name="Tasca T."/>
            <person name="Bogo M.R."/>
            <person name="de Souza W."/>
        </authorList>
    </citation>
    <scope>NUCLEOTIDE SEQUENCE [LARGE SCALE GENOMIC DNA]</scope>
    <source>
        <strain evidence="2">K</strain>
    </source>
</reference>
<feature type="compositionally biased region" description="Basic and acidic residues" evidence="1">
    <location>
        <begin position="117"/>
        <end position="139"/>
    </location>
</feature>
<evidence type="ECO:0000313" key="2">
    <source>
        <dbReference type="EMBL" id="OHS93898.1"/>
    </source>
</evidence>
<proteinExistence type="predicted"/>
<evidence type="ECO:0000313" key="3">
    <source>
        <dbReference type="Proteomes" id="UP000179807"/>
    </source>
</evidence>
<dbReference type="GO" id="GO:0006368">
    <property type="term" value="P:transcription elongation by RNA polymerase II"/>
    <property type="evidence" value="ECO:0007669"/>
    <property type="project" value="InterPro"/>
</dbReference>
<accession>A0A1J4J3G7</accession>
<dbReference type="AlphaFoldDB" id="A0A1J4J3G7"/>
<comment type="caution">
    <text evidence="2">The sequence shown here is derived from an EMBL/GenBank/DDBJ whole genome shotgun (WGS) entry which is preliminary data.</text>
</comment>
<dbReference type="Proteomes" id="UP000179807">
    <property type="component" value="Unassembled WGS sequence"/>
</dbReference>
<feature type="region of interest" description="Disordered" evidence="1">
    <location>
        <begin position="117"/>
        <end position="181"/>
    </location>
</feature>
<dbReference type="InterPro" id="IPR010684">
    <property type="entry name" value="RNA_pol_II_trans_fac_SIII_A"/>
</dbReference>
<organism evidence="2 3">
    <name type="scientific">Tritrichomonas foetus</name>
    <dbReference type="NCBI Taxonomy" id="1144522"/>
    <lineage>
        <taxon>Eukaryota</taxon>
        <taxon>Metamonada</taxon>
        <taxon>Parabasalia</taxon>
        <taxon>Tritrichomonadida</taxon>
        <taxon>Tritrichomonadidae</taxon>
        <taxon>Tritrichomonas</taxon>
    </lineage>
</organism>
<dbReference type="OrthoDB" id="21513at2759"/>
<evidence type="ECO:0000256" key="1">
    <source>
        <dbReference type="SAM" id="MobiDB-lite"/>
    </source>
</evidence>
<dbReference type="Pfam" id="PF06881">
    <property type="entry name" value="Elongin_A"/>
    <property type="match status" value="1"/>
</dbReference>
<keyword evidence="3" id="KW-1185">Reference proteome</keyword>
<dbReference type="RefSeq" id="XP_068347035.1">
    <property type="nucleotide sequence ID" value="XM_068512925.1"/>
</dbReference>
<protein>
    <recommendedName>
        <fullName evidence="4">Elongin-A</fullName>
    </recommendedName>
</protein>
<dbReference type="VEuPathDB" id="TrichDB:TRFO_39958"/>
<dbReference type="GeneID" id="94847629"/>
<dbReference type="Gene3D" id="6.10.250.3180">
    <property type="match status" value="1"/>
</dbReference>
<evidence type="ECO:0008006" key="4">
    <source>
        <dbReference type="Google" id="ProtNLM"/>
    </source>
</evidence>